<organism evidence="9 10">
    <name type="scientific">Psilocybe cf. subviscida</name>
    <dbReference type="NCBI Taxonomy" id="2480587"/>
    <lineage>
        <taxon>Eukaryota</taxon>
        <taxon>Fungi</taxon>
        <taxon>Dikarya</taxon>
        <taxon>Basidiomycota</taxon>
        <taxon>Agaricomycotina</taxon>
        <taxon>Agaricomycetes</taxon>
        <taxon>Agaricomycetidae</taxon>
        <taxon>Agaricales</taxon>
        <taxon>Agaricineae</taxon>
        <taxon>Strophariaceae</taxon>
        <taxon>Psilocybe</taxon>
    </lineage>
</organism>
<keyword evidence="10" id="KW-1185">Reference proteome</keyword>
<protein>
    <recommendedName>
        <fullName evidence="6">PinX1-related protein 1</fullName>
    </recommendedName>
</protein>
<evidence type="ECO:0000256" key="5">
    <source>
        <dbReference type="ARBA" id="ARBA00038007"/>
    </source>
</evidence>
<dbReference type="PROSITE" id="PS50174">
    <property type="entry name" value="G_PATCH"/>
    <property type="match status" value="1"/>
</dbReference>
<gene>
    <name evidence="9" type="ORF">D9619_001715</name>
</gene>
<feature type="compositionally biased region" description="Acidic residues" evidence="7">
    <location>
        <begin position="426"/>
        <end position="436"/>
    </location>
</feature>
<evidence type="ECO:0000256" key="7">
    <source>
        <dbReference type="SAM" id="MobiDB-lite"/>
    </source>
</evidence>
<evidence type="ECO:0000313" key="9">
    <source>
        <dbReference type="EMBL" id="KAF5322352.1"/>
    </source>
</evidence>
<dbReference type="PANTHER" id="PTHR23149">
    <property type="entry name" value="G PATCH DOMAIN CONTAINING PROTEIN"/>
    <property type="match status" value="1"/>
</dbReference>
<feature type="compositionally biased region" description="Basic and acidic residues" evidence="7">
    <location>
        <begin position="376"/>
        <end position="386"/>
    </location>
</feature>
<dbReference type="GO" id="GO:0003676">
    <property type="term" value="F:nucleic acid binding"/>
    <property type="evidence" value="ECO:0007669"/>
    <property type="project" value="InterPro"/>
</dbReference>
<feature type="compositionally biased region" description="Basic residues" evidence="7">
    <location>
        <begin position="478"/>
        <end position="489"/>
    </location>
</feature>
<evidence type="ECO:0000256" key="6">
    <source>
        <dbReference type="ARBA" id="ARBA00041961"/>
    </source>
</evidence>
<feature type="region of interest" description="Disordered" evidence="7">
    <location>
        <begin position="351"/>
        <end position="515"/>
    </location>
</feature>
<feature type="compositionally biased region" description="Low complexity" evidence="7">
    <location>
        <begin position="98"/>
        <end position="107"/>
    </location>
</feature>
<keyword evidence="3" id="KW-0698">rRNA processing</keyword>
<evidence type="ECO:0000256" key="1">
    <source>
        <dbReference type="ARBA" id="ARBA00004604"/>
    </source>
</evidence>
<dbReference type="GO" id="GO:0005730">
    <property type="term" value="C:nucleolus"/>
    <property type="evidence" value="ECO:0007669"/>
    <property type="project" value="UniProtKB-SubCell"/>
</dbReference>
<keyword evidence="2" id="KW-0690">Ribosome biogenesis</keyword>
<feature type="compositionally biased region" description="Basic residues" evidence="7">
    <location>
        <begin position="442"/>
        <end position="454"/>
    </location>
</feature>
<feature type="domain" description="G-patch" evidence="8">
    <location>
        <begin position="25"/>
        <end position="71"/>
    </location>
</feature>
<feature type="region of interest" description="Disordered" evidence="7">
    <location>
        <begin position="217"/>
        <end position="249"/>
    </location>
</feature>
<dbReference type="GO" id="GO:0006364">
    <property type="term" value="P:rRNA processing"/>
    <property type="evidence" value="ECO:0007669"/>
    <property type="project" value="UniProtKB-KW"/>
</dbReference>
<dbReference type="PANTHER" id="PTHR23149:SF31">
    <property type="entry name" value="PROTEIN PXR1"/>
    <property type="match status" value="1"/>
</dbReference>
<feature type="region of interest" description="Disordered" evidence="7">
    <location>
        <begin position="96"/>
        <end position="169"/>
    </location>
</feature>
<feature type="region of interest" description="Disordered" evidence="7">
    <location>
        <begin position="267"/>
        <end position="318"/>
    </location>
</feature>
<feature type="compositionally biased region" description="Basic and acidic residues" evidence="7">
    <location>
        <begin position="497"/>
        <end position="515"/>
    </location>
</feature>
<dbReference type="EMBL" id="JAACJJ010000028">
    <property type="protein sequence ID" value="KAF5322352.1"/>
    <property type="molecule type" value="Genomic_DNA"/>
</dbReference>
<feature type="compositionally biased region" description="Basic and acidic residues" evidence="7">
    <location>
        <begin position="467"/>
        <end position="477"/>
    </location>
</feature>
<comment type="caution">
    <text evidence="9">The sequence shown here is derived from an EMBL/GenBank/DDBJ whole genome shotgun (WGS) entry which is preliminary data.</text>
</comment>
<evidence type="ECO:0000256" key="4">
    <source>
        <dbReference type="ARBA" id="ARBA00023242"/>
    </source>
</evidence>
<dbReference type="Proteomes" id="UP000567179">
    <property type="component" value="Unassembled WGS sequence"/>
</dbReference>
<sequence length="515" mass="56699">MGLSGRKVKQRIGADPRNLSWADDAARFGQNYLSKFGWDASKGLGAGGDGMKSHIKVSHKLDMLGIGAAQTKDPNGIAWKQNRDFESLLERLNKGLAEDAAASSAPDADGDNDKDADGETPKEGEDKKKKKRKHKETDESESDRKEKKSKKSKKAEKDEVDAEKTVSVVSESVQVEEVVEVRKTVVVPRHRAHRARAIAAKNISSKSAAHVSEILGIAPDSTPTPPVDSEPMTGKLTSVTETDALGMDKITTSTKSLADYFKEKLNARLGSGSGDSGSSTPSSSRLDEEEDRPRGGIGSSRMLLEIRTETKVEEETQRVGLSKFSSLMSSQFLAAASSMSSYVPVVEQDVKMQEPGSSARISEVESSGSSSEEEEVKPKEKRTKEKKEKKHEHKTLEVAREEEDVKLKKERKSKKDKKGKSKAKEEDEVEEQENAEVDEKTRRKLEKKAKKEKKAKLEAAAEEEEQDKAASEAEDKLSRKKDKRKHKSSKSSEPSAESEKSEPKKERRKSSSGDS</sequence>
<dbReference type="InterPro" id="IPR000467">
    <property type="entry name" value="G_patch_dom"/>
</dbReference>
<accession>A0A8H5BFG2</accession>
<comment type="subcellular location">
    <subcellularLocation>
        <location evidence="1">Nucleus</location>
        <location evidence="1">Nucleolus</location>
    </subcellularLocation>
</comment>
<keyword evidence="4" id="KW-0539">Nucleus</keyword>
<dbReference type="Pfam" id="PF01585">
    <property type="entry name" value="G-patch"/>
    <property type="match status" value="1"/>
</dbReference>
<reference evidence="9 10" key="1">
    <citation type="journal article" date="2020" name="ISME J.">
        <title>Uncovering the hidden diversity of litter-decomposition mechanisms in mushroom-forming fungi.</title>
        <authorList>
            <person name="Floudas D."/>
            <person name="Bentzer J."/>
            <person name="Ahren D."/>
            <person name="Johansson T."/>
            <person name="Persson P."/>
            <person name="Tunlid A."/>
        </authorList>
    </citation>
    <scope>NUCLEOTIDE SEQUENCE [LARGE SCALE GENOMIC DNA]</scope>
    <source>
        <strain evidence="9 10">CBS 101986</strain>
    </source>
</reference>
<dbReference type="OrthoDB" id="29523at2759"/>
<evidence type="ECO:0000313" key="10">
    <source>
        <dbReference type="Proteomes" id="UP000567179"/>
    </source>
</evidence>
<evidence type="ECO:0000256" key="3">
    <source>
        <dbReference type="ARBA" id="ARBA00022552"/>
    </source>
</evidence>
<feature type="compositionally biased region" description="Basic residues" evidence="7">
    <location>
        <begin position="408"/>
        <end position="421"/>
    </location>
</feature>
<dbReference type="AlphaFoldDB" id="A0A8H5BFG2"/>
<comment type="similarity">
    <text evidence="5">Belongs to the PINX1 family.</text>
</comment>
<proteinExistence type="inferred from homology"/>
<name>A0A8H5BFG2_9AGAR</name>
<feature type="compositionally biased region" description="Basic and acidic residues" evidence="7">
    <location>
        <begin position="111"/>
        <end position="127"/>
    </location>
</feature>
<feature type="compositionally biased region" description="Basic and acidic residues" evidence="7">
    <location>
        <begin position="394"/>
        <end position="407"/>
    </location>
</feature>
<evidence type="ECO:0000259" key="8">
    <source>
        <dbReference type="PROSITE" id="PS50174"/>
    </source>
</evidence>
<feature type="compositionally biased region" description="Basic and acidic residues" evidence="7">
    <location>
        <begin position="304"/>
        <end position="317"/>
    </location>
</feature>
<evidence type="ECO:0000256" key="2">
    <source>
        <dbReference type="ARBA" id="ARBA00022517"/>
    </source>
</evidence>
<dbReference type="InterPro" id="IPR050656">
    <property type="entry name" value="PINX1"/>
</dbReference>